<sequence length="90" mass="10312">MDMGLTANEQRDLEQRLQRKQMKEFMTVYANLVDHCFVSCIDDFTSKALSGRENGCVSRCVLKSMAGGQRLSERFAEQNMAAMQQNQQQK</sequence>
<comment type="function">
    <text evidence="12">Mitochondrial intermembrane chaperone that participates in the import and insertion of some multi-pass transmembrane proteins into the mitochondrial inner membrane. Also required for the transfer of beta-barrel precursors from the TOM complex to the sorting and assembly machinery (SAM complex) of the outer membrane. Acts as a chaperone-like protein that protects the hydrophobic precursors from aggregation and guide them through the mitochondrial intermembrane space.</text>
</comment>
<evidence type="ECO:0000256" key="6">
    <source>
        <dbReference type="ARBA" id="ARBA00022833"/>
    </source>
</evidence>
<keyword evidence="3 12" id="KW-0813">Transport</keyword>
<evidence type="ECO:0000256" key="8">
    <source>
        <dbReference type="ARBA" id="ARBA00023010"/>
    </source>
</evidence>
<comment type="similarity">
    <text evidence="2 12">Belongs to the small Tim family.</text>
</comment>
<keyword evidence="11 12" id="KW-0143">Chaperone</keyword>
<proteinExistence type="inferred from homology"/>
<keyword evidence="15" id="KW-1185">Reference proteome</keyword>
<evidence type="ECO:0000256" key="10">
    <source>
        <dbReference type="ARBA" id="ARBA00023157"/>
    </source>
</evidence>
<name>A0AAD9I729_9PEZI</name>
<organism evidence="14 15">
    <name type="scientific">Phyllachora maydis</name>
    <dbReference type="NCBI Taxonomy" id="1825666"/>
    <lineage>
        <taxon>Eukaryota</taxon>
        <taxon>Fungi</taxon>
        <taxon>Dikarya</taxon>
        <taxon>Ascomycota</taxon>
        <taxon>Pezizomycotina</taxon>
        <taxon>Sordariomycetes</taxon>
        <taxon>Sordariomycetidae</taxon>
        <taxon>Phyllachorales</taxon>
        <taxon>Phyllachoraceae</taxon>
        <taxon>Phyllachora</taxon>
    </lineage>
</organism>
<comment type="subcellular location">
    <subcellularLocation>
        <location evidence="1 12">Mitochondrion inner membrane</location>
        <topology evidence="1 12">Peripheral membrane protein</topology>
        <orientation evidence="1 12">Intermembrane side</orientation>
    </subcellularLocation>
</comment>
<keyword evidence="6" id="KW-0862">Zinc</keyword>
<evidence type="ECO:0000256" key="4">
    <source>
        <dbReference type="ARBA" id="ARBA00022723"/>
    </source>
</evidence>
<evidence type="ECO:0000259" key="13">
    <source>
        <dbReference type="Pfam" id="PF02953"/>
    </source>
</evidence>
<keyword evidence="5 12" id="KW-0999">Mitochondrion inner membrane</keyword>
<feature type="domain" description="Tim10-like" evidence="13">
    <location>
        <begin position="15"/>
        <end position="77"/>
    </location>
</feature>
<evidence type="ECO:0000256" key="3">
    <source>
        <dbReference type="ARBA" id="ARBA00022448"/>
    </source>
</evidence>
<dbReference type="PANTHER" id="PTHR13172">
    <property type="entry name" value="MITOCHONDRIAL IMPORT INNER MEMBRANE TRANSLOCASE SUBUNIT TIM9B"/>
    <property type="match status" value="1"/>
</dbReference>
<evidence type="ECO:0000313" key="15">
    <source>
        <dbReference type="Proteomes" id="UP001217918"/>
    </source>
</evidence>
<gene>
    <name evidence="14" type="ORF">P8C59_006821</name>
</gene>
<keyword evidence="9 12" id="KW-0496">Mitochondrion</keyword>
<evidence type="ECO:0000256" key="12">
    <source>
        <dbReference type="RuleBase" id="RU367043"/>
    </source>
</evidence>
<keyword evidence="7 12" id="KW-0653">Protein transport</keyword>
<dbReference type="GO" id="GO:0015031">
    <property type="term" value="P:protein transport"/>
    <property type="evidence" value="ECO:0007669"/>
    <property type="project" value="UniProtKB-KW"/>
</dbReference>
<keyword evidence="5 12" id="KW-0472">Membrane</keyword>
<comment type="subunit">
    <text evidence="12">Heterohexamer.</text>
</comment>
<dbReference type="InterPro" id="IPR050673">
    <property type="entry name" value="Mito_inner_translocase_sub"/>
</dbReference>
<comment type="domain">
    <text evidence="12">The twin CX3C motif contains 4 conserved Cys residues that form 2 disulfide bonds in the mitochondrial intermembrane space.</text>
</comment>
<accession>A0AAD9I729</accession>
<evidence type="ECO:0000313" key="14">
    <source>
        <dbReference type="EMBL" id="KAK2072469.1"/>
    </source>
</evidence>
<dbReference type="SUPFAM" id="SSF144122">
    <property type="entry name" value="Tim10-like"/>
    <property type="match status" value="1"/>
</dbReference>
<evidence type="ECO:0000256" key="11">
    <source>
        <dbReference type="ARBA" id="ARBA00023186"/>
    </source>
</evidence>
<keyword evidence="4" id="KW-0479">Metal-binding</keyword>
<evidence type="ECO:0000256" key="2">
    <source>
        <dbReference type="ARBA" id="ARBA00006720"/>
    </source>
</evidence>
<dbReference type="GO" id="GO:0005743">
    <property type="term" value="C:mitochondrial inner membrane"/>
    <property type="evidence" value="ECO:0007669"/>
    <property type="project" value="UniProtKB-SubCell"/>
</dbReference>
<keyword evidence="8 12" id="KW-0811">Translocation</keyword>
<dbReference type="Gene3D" id="1.10.287.810">
    <property type="entry name" value="Mitochondrial import inner membrane translocase subunit tim13 like domains"/>
    <property type="match status" value="1"/>
</dbReference>
<protein>
    <recommendedName>
        <fullName evidence="12">Mitochondrial import inner membrane translocase subunit</fullName>
    </recommendedName>
</protein>
<reference evidence="14" key="1">
    <citation type="journal article" date="2023" name="Mol. Plant Microbe Interact.">
        <title>Elucidating the Obligate Nature and Biological Capacity of an Invasive Fungal Corn Pathogen.</title>
        <authorList>
            <person name="MacCready J.S."/>
            <person name="Roggenkamp E.M."/>
            <person name="Gdanetz K."/>
            <person name="Chilvers M.I."/>
        </authorList>
    </citation>
    <scope>NUCLEOTIDE SEQUENCE</scope>
    <source>
        <strain evidence="14">PM02</strain>
    </source>
</reference>
<keyword evidence="10 12" id="KW-1015">Disulfide bond</keyword>
<dbReference type="EMBL" id="JAQQPM010000006">
    <property type="protein sequence ID" value="KAK2072469.1"/>
    <property type="molecule type" value="Genomic_DNA"/>
</dbReference>
<dbReference type="Proteomes" id="UP001217918">
    <property type="component" value="Unassembled WGS sequence"/>
</dbReference>
<dbReference type="Pfam" id="PF02953">
    <property type="entry name" value="zf-Tim10_DDP"/>
    <property type="match status" value="1"/>
</dbReference>
<dbReference type="InterPro" id="IPR035427">
    <property type="entry name" value="Tim10-like_dom_sf"/>
</dbReference>
<comment type="caution">
    <text evidence="14">The sequence shown here is derived from an EMBL/GenBank/DDBJ whole genome shotgun (WGS) entry which is preliminary data.</text>
</comment>
<dbReference type="AlphaFoldDB" id="A0AAD9I729"/>
<evidence type="ECO:0000256" key="7">
    <source>
        <dbReference type="ARBA" id="ARBA00022927"/>
    </source>
</evidence>
<evidence type="ECO:0000256" key="9">
    <source>
        <dbReference type="ARBA" id="ARBA00023128"/>
    </source>
</evidence>
<dbReference type="InterPro" id="IPR004217">
    <property type="entry name" value="Tim10-like"/>
</dbReference>
<dbReference type="GO" id="GO:0046872">
    <property type="term" value="F:metal ion binding"/>
    <property type="evidence" value="ECO:0007669"/>
    <property type="project" value="UniProtKB-KW"/>
</dbReference>
<evidence type="ECO:0000256" key="1">
    <source>
        <dbReference type="ARBA" id="ARBA00004137"/>
    </source>
</evidence>
<evidence type="ECO:0000256" key="5">
    <source>
        <dbReference type="ARBA" id="ARBA00022792"/>
    </source>
</evidence>